<accession>A0ABQ8SYB5</accession>
<name>A0ABQ8SYB5_PERAM</name>
<evidence type="ECO:0000313" key="2">
    <source>
        <dbReference type="EMBL" id="KAJ4439209.1"/>
    </source>
</evidence>
<comment type="caution">
    <text evidence="2">The sequence shown here is derived from an EMBL/GenBank/DDBJ whole genome shotgun (WGS) entry which is preliminary data.</text>
</comment>
<dbReference type="EMBL" id="JAJSOF020000017">
    <property type="protein sequence ID" value="KAJ4439209.1"/>
    <property type="molecule type" value="Genomic_DNA"/>
</dbReference>
<organism evidence="2 3">
    <name type="scientific">Periplaneta americana</name>
    <name type="common">American cockroach</name>
    <name type="synonym">Blatta americana</name>
    <dbReference type="NCBI Taxonomy" id="6978"/>
    <lineage>
        <taxon>Eukaryota</taxon>
        <taxon>Metazoa</taxon>
        <taxon>Ecdysozoa</taxon>
        <taxon>Arthropoda</taxon>
        <taxon>Hexapoda</taxon>
        <taxon>Insecta</taxon>
        <taxon>Pterygota</taxon>
        <taxon>Neoptera</taxon>
        <taxon>Polyneoptera</taxon>
        <taxon>Dictyoptera</taxon>
        <taxon>Blattodea</taxon>
        <taxon>Blattoidea</taxon>
        <taxon>Blattidae</taxon>
        <taxon>Blattinae</taxon>
        <taxon>Periplaneta</taxon>
    </lineage>
</organism>
<keyword evidence="3" id="KW-1185">Reference proteome</keyword>
<dbReference type="Proteomes" id="UP001148838">
    <property type="component" value="Unassembled WGS sequence"/>
</dbReference>
<feature type="region of interest" description="Disordered" evidence="1">
    <location>
        <begin position="164"/>
        <end position="185"/>
    </location>
</feature>
<sequence>MGESRNAYRVLVGRPEGKRPLERPRRRWEDNIKMGLRDVGYDGKDWINLTQNRARWRAYVRAAMNLRPYFAASLAKAETHAENIKCIAETLGTWNQETGTEKRSNCTIGDTTRIIPKKIHQSITRIELLLNMHQNSRSSFPGASRGEQGPRFVARALQPSCSLPRPAAAAAGAGPPRAPAQPPRPARHRLLQGLQLRRRESEKVLPAASAGALRPRGAPGRRGVLGLRLRCRGLVTKSVLGLMTPHSCAWCSLRSTLFLGNGSSRYCSISGDSPPSVPCFCGPRTSFPEKAHLRRTR</sequence>
<gene>
    <name evidence="2" type="ORF">ANN_07328</name>
</gene>
<proteinExistence type="predicted"/>
<evidence type="ECO:0000256" key="1">
    <source>
        <dbReference type="SAM" id="MobiDB-lite"/>
    </source>
</evidence>
<reference evidence="2 3" key="1">
    <citation type="journal article" date="2022" name="Allergy">
        <title>Genome assembly and annotation of Periplaneta americana reveal a comprehensive cockroach allergen profile.</title>
        <authorList>
            <person name="Wang L."/>
            <person name="Xiong Q."/>
            <person name="Saelim N."/>
            <person name="Wang L."/>
            <person name="Nong W."/>
            <person name="Wan A.T."/>
            <person name="Shi M."/>
            <person name="Liu X."/>
            <person name="Cao Q."/>
            <person name="Hui J.H.L."/>
            <person name="Sookrung N."/>
            <person name="Leung T.F."/>
            <person name="Tungtrongchitr A."/>
            <person name="Tsui S.K.W."/>
        </authorList>
    </citation>
    <scope>NUCLEOTIDE SEQUENCE [LARGE SCALE GENOMIC DNA]</scope>
    <source>
        <tissue evidence="2">Whole body-01</tissue>
    </source>
</reference>
<evidence type="ECO:0000313" key="3">
    <source>
        <dbReference type="Proteomes" id="UP001148838"/>
    </source>
</evidence>
<feature type="compositionally biased region" description="Low complexity" evidence="1">
    <location>
        <begin position="164"/>
        <end position="175"/>
    </location>
</feature>
<protein>
    <submittedName>
        <fullName evidence="2">Uncharacterized protein</fullName>
    </submittedName>
</protein>